<dbReference type="GO" id="GO:0046491">
    <property type="term" value="P:L-methylmalonyl-CoA metabolic process"/>
    <property type="evidence" value="ECO:0007669"/>
    <property type="project" value="TreeGrafter"/>
</dbReference>
<dbReference type="RefSeq" id="WP_132083986.1">
    <property type="nucleotide sequence ID" value="NZ_SLUK01000002.1"/>
</dbReference>
<dbReference type="SUPFAM" id="SSF54593">
    <property type="entry name" value="Glyoxalase/Bleomycin resistance protein/Dihydroxybiphenyl dioxygenase"/>
    <property type="match status" value="1"/>
</dbReference>
<dbReference type="PANTHER" id="PTHR43048">
    <property type="entry name" value="METHYLMALONYL-COA EPIMERASE"/>
    <property type="match status" value="1"/>
</dbReference>
<accession>A0A9X8UKI8</accession>
<dbReference type="Gene3D" id="3.10.180.10">
    <property type="entry name" value="2,3-Dihydroxybiphenyl 1,2-Dioxygenase, domain 1"/>
    <property type="match status" value="1"/>
</dbReference>
<dbReference type="Pfam" id="PF00903">
    <property type="entry name" value="Glyoxalase"/>
    <property type="match status" value="1"/>
</dbReference>
<evidence type="ECO:0000313" key="3">
    <source>
        <dbReference type="EMBL" id="TCL44575.1"/>
    </source>
</evidence>
<dbReference type="PROSITE" id="PS51819">
    <property type="entry name" value="VOC"/>
    <property type="match status" value="1"/>
</dbReference>
<feature type="domain" description="VOC" evidence="2">
    <location>
        <begin position="9"/>
        <end position="132"/>
    </location>
</feature>
<reference evidence="3 4" key="1">
    <citation type="submission" date="2019-03" db="EMBL/GenBank/DDBJ databases">
        <title>Genomic Encyclopedia of Type Strains, Phase IV (KMG-IV): sequencing the most valuable type-strain genomes for metagenomic binning, comparative biology and taxonomic classification.</title>
        <authorList>
            <person name="Goeker M."/>
        </authorList>
    </citation>
    <scope>NUCLEOTIDE SEQUENCE [LARGE SCALE GENOMIC DNA]</scope>
    <source>
        <strain evidence="3 4">DSM 100433</strain>
    </source>
</reference>
<name>A0A9X8UKI8_9FIRM</name>
<dbReference type="InterPro" id="IPR037523">
    <property type="entry name" value="VOC_core"/>
</dbReference>
<dbReference type="InterPro" id="IPR029068">
    <property type="entry name" value="Glyas_Bleomycin-R_OHBP_Dase"/>
</dbReference>
<comment type="caution">
    <text evidence="3">The sequence shown here is derived from an EMBL/GenBank/DDBJ whole genome shotgun (WGS) entry which is preliminary data.</text>
</comment>
<organism evidence="3 4">
    <name type="scientific">Harryflintia acetispora</name>
    <dbReference type="NCBI Taxonomy" id="1849041"/>
    <lineage>
        <taxon>Bacteria</taxon>
        <taxon>Bacillati</taxon>
        <taxon>Bacillota</taxon>
        <taxon>Clostridia</taxon>
        <taxon>Eubacteriales</taxon>
        <taxon>Oscillospiraceae</taxon>
        <taxon>Harryflintia</taxon>
    </lineage>
</organism>
<keyword evidence="3" id="KW-0456">Lyase</keyword>
<dbReference type="AlphaFoldDB" id="A0A9X8UKI8"/>
<dbReference type="GO" id="GO:0016829">
    <property type="term" value="F:lyase activity"/>
    <property type="evidence" value="ECO:0007669"/>
    <property type="project" value="UniProtKB-KW"/>
</dbReference>
<proteinExistence type="predicted"/>
<keyword evidence="1" id="KW-0479">Metal-binding</keyword>
<sequence length="133" mass="15228">MTLEENIIGIEHIGIPTMDIEHTIQFYEAIGFGLEYFTELPQEDGKLIRMAYLRLRNVEIGVYQGGPIAGKSGAIDHLALSVADIEEAFERVKEKKLPMLEPRIRTLNMFERKVRYFTLVGPSGEQIEFSQRI</sequence>
<gene>
    <name evidence="3" type="ORF">EDD78_102199</name>
</gene>
<dbReference type="InterPro" id="IPR004360">
    <property type="entry name" value="Glyas_Fos-R_dOase_dom"/>
</dbReference>
<protein>
    <submittedName>
        <fullName evidence="3">Enzyme related to lactoylglutathione lyase</fullName>
    </submittedName>
</protein>
<evidence type="ECO:0000259" key="2">
    <source>
        <dbReference type="PROSITE" id="PS51819"/>
    </source>
</evidence>
<dbReference type="PANTHER" id="PTHR43048:SF3">
    <property type="entry name" value="METHYLMALONYL-COA EPIMERASE, MITOCHONDRIAL"/>
    <property type="match status" value="1"/>
</dbReference>
<dbReference type="GO" id="GO:0046872">
    <property type="term" value="F:metal ion binding"/>
    <property type="evidence" value="ECO:0007669"/>
    <property type="project" value="UniProtKB-KW"/>
</dbReference>
<dbReference type="Proteomes" id="UP000294682">
    <property type="component" value="Unassembled WGS sequence"/>
</dbReference>
<dbReference type="EMBL" id="SLUK01000002">
    <property type="protein sequence ID" value="TCL44575.1"/>
    <property type="molecule type" value="Genomic_DNA"/>
</dbReference>
<evidence type="ECO:0000256" key="1">
    <source>
        <dbReference type="ARBA" id="ARBA00022723"/>
    </source>
</evidence>
<dbReference type="GO" id="GO:0004493">
    <property type="term" value="F:methylmalonyl-CoA epimerase activity"/>
    <property type="evidence" value="ECO:0007669"/>
    <property type="project" value="TreeGrafter"/>
</dbReference>
<evidence type="ECO:0000313" key="4">
    <source>
        <dbReference type="Proteomes" id="UP000294682"/>
    </source>
</evidence>
<keyword evidence="4" id="KW-1185">Reference proteome</keyword>
<dbReference type="InterPro" id="IPR051785">
    <property type="entry name" value="MMCE/EMCE_epimerase"/>
</dbReference>